<proteinExistence type="predicted"/>
<keyword evidence="3" id="KW-1185">Reference proteome</keyword>
<dbReference type="Proteomes" id="UP001139125">
    <property type="component" value="Unassembled WGS sequence"/>
</dbReference>
<feature type="transmembrane region" description="Helical" evidence="1">
    <location>
        <begin position="7"/>
        <end position="25"/>
    </location>
</feature>
<evidence type="ECO:0000313" key="2">
    <source>
        <dbReference type="EMBL" id="MCP9290919.1"/>
    </source>
</evidence>
<keyword evidence="1" id="KW-0472">Membrane</keyword>
<comment type="caution">
    <text evidence="2">The sequence shown here is derived from an EMBL/GenBank/DDBJ whole genome shotgun (WGS) entry which is preliminary data.</text>
</comment>
<dbReference type="RefSeq" id="WP_255133428.1">
    <property type="nucleotide sequence ID" value="NZ_JANDBC010000001.1"/>
</dbReference>
<organism evidence="2 3">
    <name type="scientific">Gracilimonas sediminicola</name>
    <dbReference type="NCBI Taxonomy" id="2952158"/>
    <lineage>
        <taxon>Bacteria</taxon>
        <taxon>Pseudomonadati</taxon>
        <taxon>Balneolota</taxon>
        <taxon>Balneolia</taxon>
        <taxon>Balneolales</taxon>
        <taxon>Balneolaceae</taxon>
        <taxon>Gracilimonas</taxon>
    </lineage>
</organism>
<dbReference type="EMBL" id="JANDBC010000001">
    <property type="protein sequence ID" value="MCP9290919.1"/>
    <property type="molecule type" value="Genomic_DNA"/>
</dbReference>
<sequence>MKLIKPYILQVVLSTVLFFAFSMMHEFDWLIPSNPAAVSTTASAIPMPDVVEEPGAEDEIEHEDIATTYIYNDRHLTGEFISLIKLYTPPVLIPPPDMV</sequence>
<accession>A0A9X2L2A8</accession>
<name>A0A9X2L2A8_9BACT</name>
<keyword evidence="1" id="KW-1133">Transmembrane helix</keyword>
<reference evidence="2" key="1">
    <citation type="submission" date="2022-06" db="EMBL/GenBank/DDBJ databases">
        <title>Gracilimonas sp. CAU 1638 isolated from sea sediment.</title>
        <authorList>
            <person name="Kim W."/>
        </authorList>
    </citation>
    <scope>NUCLEOTIDE SEQUENCE</scope>
    <source>
        <strain evidence="2">CAU 1638</strain>
    </source>
</reference>
<protein>
    <submittedName>
        <fullName evidence="2">Uncharacterized protein</fullName>
    </submittedName>
</protein>
<gene>
    <name evidence="2" type="ORF">NM125_04930</name>
</gene>
<dbReference type="AlphaFoldDB" id="A0A9X2L2A8"/>
<keyword evidence="1" id="KW-0812">Transmembrane</keyword>
<evidence type="ECO:0000256" key="1">
    <source>
        <dbReference type="SAM" id="Phobius"/>
    </source>
</evidence>
<evidence type="ECO:0000313" key="3">
    <source>
        <dbReference type="Proteomes" id="UP001139125"/>
    </source>
</evidence>